<reference evidence="3" key="2">
    <citation type="submission" date="2022-06" db="EMBL/GenBank/DDBJ databases">
        <title>Draft genome sequence of Burkholderia glumae strain GR20004 isolated from rice panicle showing bacterial panicle blight.</title>
        <authorList>
            <person name="Choi S.Y."/>
            <person name="Lee Y.H."/>
        </authorList>
    </citation>
    <scope>NUCLEOTIDE SEQUENCE</scope>
    <source>
        <strain evidence="3">GR20004</strain>
    </source>
</reference>
<dbReference type="GeneID" id="45695275"/>
<dbReference type="EMBL" id="CP065600">
    <property type="protein sequence ID" value="QPQ90513.1"/>
    <property type="molecule type" value="Genomic_DNA"/>
</dbReference>
<keyword evidence="5" id="KW-1185">Reference proteome</keyword>
<evidence type="ECO:0000313" key="4">
    <source>
        <dbReference type="Proteomes" id="UP000594892"/>
    </source>
</evidence>
<accession>A0AAP9XXI9</accession>
<dbReference type="InterPro" id="IPR038706">
    <property type="entry name" value="Type_VI_SciN-like_sf"/>
</dbReference>
<dbReference type="PANTHER" id="PTHR37625">
    <property type="entry name" value="OUTER MEMBRANE LIPOPROTEIN-RELATED"/>
    <property type="match status" value="1"/>
</dbReference>
<dbReference type="Proteomes" id="UP000594892">
    <property type="component" value="Chromosome 1"/>
</dbReference>
<feature type="transmembrane region" description="Helical" evidence="1">
    <location>
        <begin position="12"/>
        <end position="34"/>
    </location>
</feature>
<reference evidence="2 4" key="1">
    <citation type="submission" date="2020-12" db="EMBL/GenBank/DDBJ databases">
        <title>FDA dAtabase for Regulatory Grade micrObial Sequences (FDA-ARGOS): Supporting development and validation of Infectious Disease Dx tests.</title>
        <authorList>
            <person name="Minogue T."/>
            <person name="Wolcott M."/>
            <person name="Wasieloski L."/>
            <person name="Aguilar W."/>
            <person name="Moore D."/>
            <person name="Jaissle J."/>
            <person name="Tallon L."/>
            <person name="Sadzewicz L."/>
            <person name="Zhao X."/>
            <person name="Boylan J."/>
            <person name="Ott S."/>
            <person name="Bowen H."/>
            <person name="Vavikolanu K."/>
            <person name="Mehta A."/>
            <person name="Aluvathingal J."/>
            <person name="Nadendla S."/>
            <person name="Yan Y."/>
            <person name="Sichtig H."/>
        </authorList>
    </citation>
    <scope>NUCLEOTIDE SEQUENCE [LARGE SCALE GENOMIC DNA]</scope>
    <source>
        <strain evidence="2 4">FDAARGOS_949</strain>
    </source>
</reference>
<keyword evidence="2" id="KW-0449">Lipoprotein</keyword>
<dbReference type="NCBIfam" id="TIGR03352">
    <property type="entry name" value="VI_chp_3"/>
    <property type="match status" value="1"/>
</dbReference>
<sequence length="178" mass="19256">MTRQTHRTLRGIRLTGGLAAATALLVGCGMWQSIKETTVDATRAVFVEKVKQMNLVIESHAALNPNEQGRSLPVVLRVYQLKDTKTFENAAYGQLLDDDRALLKADLTGSMEAILGPGATVTLSAPMADDVQAVGVVGFFRDQGGASWQLVIPKSQWKKTDPVKLIVTGNQIELGTEH</sequence>
<keyword evidence="1" id="KW-1133">Transmembrane helix</keyword>
<gene>
    <name evidence="2" type="primary">tssJ</name>
    <name evidence="2" type="ORF">I6H06_01755</name>
    <name evidence="3" type="ORF">NFI99_03055</name>
</gene>
<evidence type="ECO:0000256" key="1">
    <source>
        <dbReference type="SAM" id="Phobius"/>
    </source>
</evidence>
<protein>
    <submittedName>
        <fullName evidence="2">Type VI secretion system lipoprotein TssJ</fullName>
    </submittedName>
</protein>
<keyword evidence="1" id="KW-0472">Membrane</keyword>
<name>A0AAP9XXI9_BURGL</name>
<keyword evidence="1" id="KW-0812">Transmembrane</keyword>
<evidence type="ECO:0000313" key="3">
    <source>
        <dbReference type="EMBL" id="USS43463.1"/>
    </source>
</evidence>
<dbReference type="PROSITE" id="PS51257">
    <property type="entry name" value="PROKAR_LIPOPROTEIN"/>
    <property type="match status" value="1"/>
</dbReference>
<dbReference type="EMBL" id="CP099583">
    <property type="protein sequence ID" value="USS43463.1"/>
    <property type="molecule type" value="Genomic_DNA"/>
</dbReference>
<dbReference type="InterPro" id="IPR017734">
    <property type="entry name" value="T6SS_SciN"/>
</dbReference>
<dbReference type="Gene3D" id="2.60.40.4150">
    <property type="entry name" value="Type VI secretion system, lipoprotein SciN"/>
    <property type="match status" value="1"/>
</dbReference>
<dbReference type="Proteomes" id="UP001056386">
    <property type="component" value="Chromosome 2"/>
</dbReference>
<organism evidence="2 4">
    <name type="scientific">Burkholderia glumae</name>
    <name type="common">Pseudomonas glumae</name>
    <dbReference type="NCBI Taxonomy" id="337"/>
    <lineage>
        <taxon>Bacteria</taxon>
        <taxon>Pseudomonadati</taxon>
        <taxon>Pseudomonadota</taxon>
        <taxon>Betaproteobacteria</taxon>
        <taxon>Burkholderiales</taxon>
        <taxon>Burkholderiaceae</taxon>
        <taxon>Burkholderia</taxon>
    </lineage>
</organism>
<evidence type="ECO:0000313" key="5">
    <source>
        <dbReference type="Proteomes" id="UP001056386"/>
    </source>
</evidence>
<dbReference type="PANTHER" id="PTHR37625:SF4">
    <property type="entry name" value="OUTER MEMBRANE LIPOPROTEIN"/>
    <property type="match status" value="1"/>
</dbReference>
<dbReference type="Pfam" id="PF12790">
    <property type="entry name" value="T6SS-SciN"/>
    <property type="match status" value="1"/>
</dbReference>
<dbReference type="RefSeq" id="WP_012733438.1">
    <property type="nucleotide sequence ID" value="NZ_CP021075.1"/>
</dbReference>
<dbReference type="AlphaFoldDB" id="A0AAP9XXI9"/>
<proteinExistence type="predicted"/>
<evidence type="ECO:0000313" key="2">
    <source>
        <dbReference type="EMBL" id="QPQ90513.1"/>
    </source>
</evidence>